<dbReference type="InterPro" id="IPR030511">
    <property type="entry name" value="TTC26"/>
</dbReference>
<organism evidence="7 8">
    <name type="scientific">Raphidocelis subcapitata</name>
    <dbReference type="NCBI Taxonomy" id="307507"/>
    <lineage>
        <taxon>Eukaryota</taxon>
        <taxon>Viridiplantae</taxon>
        <taxon>Chlorophyta</taxon>
        <taxon>core chlorophytes</taxon>
        <taxon>Chlorophyceae</taxon>
        <taxon>CS clade</taxon>
        <taxon>Sphaeropleales</taxon>
        <taxon>Selenastraceae</taxon>
        <taxon>Raphidocelis</taxon>
    </lineage>
</organism>
<dbReference type="PANTHER" id="PTHR14781:SF0">
    <property type="entry name" value="INTRAFLAGELLAR TRANSPORT PROTEIN 56"/>
    <property type="match status" value="1"/>
</dbReference>
<proteinExistence type="inferred from homology"/>
<dbReference type="EMBL" id="BDRX01000104">
    <property type="protein sequence ID" value="GBF97642.1"/>
    <property type="molecule type" value="Genomic_DNA"/>
</dbReference>
<comment type="caution">
    <text evidence="7">The sequence shown here is derived from an EMBL/GenBank/DDBJ whole genome shotgun (WGS) entry which is preliminary data.</text>
</comment>
<dbReference type="Gene3D" id="1.25.40.10">
    <property type="entry name" value="Tetratricopeptide repeat domain"/>
    <property type="match status" value="1"/>
</dbReference>
<dbReference type="OrthoDB" id="95390at2759"/>
<evidence type="ECO:0000256" key="1">
    <source>
        <dbReference type="ARBA" id="ARBA00004138"/>
    </source>
</evidence>
<dbReference type="InterPro" id="IPR011990">
    <property type="entry name" value="TPR-like_helical_dom_sf"/>
</dbReference>
<keyword evidence="5" id="KW-0966">Cell projection</keyword>
<evidence type="ECO:0000256" key="6">
    <source>
        <dbReference type="SAM" id="MobiDB-lite"/>
    </source>
</evidence>
<reference evidence="7 8" key="1">
    <citation type="journal article" date="2018" name="Sci. Rep.">
        <title>Raphidocelis subcapitata (=Pseudokirchneriella subcapitata) provides an insight into genome evolution and environmental adaptations in the Sphaeropleales.</title>
        <authorList>
            <person name="Suzuki S."/>
            <person name="Yamaguchi H."/>
            <person name="Nakajima N."/>
            <person name="Kawachi M."/>
        </authorList>
    </citation>
    <scope>NUCLEOTIDE SEQUENCE [LARGE SCALE GENOMIC DNA]</scope>
    <source>
        <strain evidence="7 8">NIES-35</strain>
    </source>
</reference>
<dbReference type="GO" id="GO:0097546">
    <property type="term" value="C:ciliary base"/>
    <property type="evidence" value="ECO:0007669"/>
    <property type="project" value="TreeGrafter"/>
</dbReference>
<feature type="compositionally biased region" description="Basic residues" evidence="6">
    <location>
        <begin position="1"/>
        <end position="10"/>
    </location>
</feature>
<keyword evidence="4" id="KW-0802">TPR repeat</keyword>
<evidence type="ECO:0000256" key="3">
    <source>
        <dbReference type="ARBA" id="ARBA00022737"/>
    </source>
</evidence>
<evidence type="ECO:0000313" key="8">
    <source>
        <dbReference type="Proteomes" id="UP000247498"/>
    </source>
</evidence>
<dbReference type="Proteomes" id="UP000247498">
    <property type="component" value="Unassembled WGS sequence"/>
</dbReference>
<feature type="region of interest" description="Disordered" evidence="6">
    <location>
        <begin position="1"/>
        <end position="26"/>
    </location>
</feature>
<dbReference type="GO" id="GO:0035735">
    <property type="term" value="P:intraciliary transport involved in cilium assembly"/>
    <property type="evidence" value="ECO:0007669"/>
    <property type="project" value="TreeGrafter"/>
</dbReference>
<dbReference type="GO" id="GO:0036064">
    <property type="term" value="C:ciliary basal body"/>
    <property type="evidence" value="ECO:0007669"/>
    <property type="project" value="TreeGrafter"/>
</dbReference>
<dbReference type="SUPFAM" id="SSF48452">
    <property type="entry name" value="TPR-like"/>
    <property type="match status" value="1"/>
</dbReference>
<dbReference type="GO" id="GO:0035720">
    <property type="term" value="P:intraciliary anterograde transport"/>
    <property type="evidence" value="ECO:0007669"/>
    <property type="project" value="TreeGrafter"/>
</dbReference>
<dbReference type="STRING" id="307507.A0A2V0PF85"/>
<comment type="subcellular location">
    <subcellularLocation>
        <location evidence="1">Cell projection</location>
        <location evidence="1">Cilium</location>
    </subcellularLocation>
</comment>
<dbReference type="GO" id="GO:0030992">
    <property type="term" value="C:intraciliary transport particle B"/>
    <property type="evidence" value="ECO:0007669"/>
    <property type="project" value="TreeGrafter"/>
</dbReference>
<evidence type="ECO:0000256" key="4">
    <source>
        <dbReference type="ARBA" id="ARBA00022803"/>
    </source>
</evidence>
<comment type="similarity">
    <text evidence="2">Belongs to the IFT56 family.</text>
</comment>
<evidence type="ECO:0000256" key="5">
    <source>
        <dbReference type="ARBA" id="ARBA00023273"/>
    </source>
</evidence>
<dbReference type="PANTHER" id="PTHR14781">
    <property type="entry name" value="INTRAFLAGELLAR TRANSPORT PROTEIN 56"/>
    <property type="match status" value="1"/>
</dbReference>
<dbReference type="InParanoid" id="A0A2V0PF85"/>
<protein>
    <submittedName>
        <fullName evidence="7">Uncharacterized protein</fullName>
    </submittedName>
</protein>
<evidence type="ECO:0000256" key="2">
    <source>
        <dbReference type="ARBA" id="ARBA00007834"/>
    </source>
</evidence>
<dbReference type="GO" id="GO:0120170">
    <property type="term" value="F:intraciliary transport particle B binding"/>
    <property type="evidence" value="ECO:0007669"/>
    <property type="project" value="TreeGrafter"/>
</dbReference>
<gene>
    <name evidence="7" type="ORF">Rsub_10518</name>
</gene>
<accession>A0A2V0PF85</accession>
<keyword evidence="3" id="KW-0677">Repeat</keyword>
<name>A0A2V0PF85_9CHLO</name>
<evidence type="ECO:0000313" key="7">
    <source>
        <dbReference type="EMBL" id="GBF97642.1"/>
    </source>
</evidence>
<sequence length="533" mass="56877">MMLSKARVRSAARPAQQQKDAARKPPDLESFLAARDYVGAITLLRARQHQQQQGLEWQAYVHFHSGEHDKHHTYAAACLFHMGEFEAAEEEALKGPRSQLQARILFHCAHKRGDEAALMARHQELSEGLEDELSLAAVHFQRAHFQEATDTYKRLLLAHRDCAALGVYAALCYARLDYYDASQDVLAEYLSAHPTSPFAVNLKACNAFKLADGRAAEAALRALSDAGAAAALREVPLLRHNACVFRSGEAALQVLPALVDALPEARPNLVIFHLRRGDVGAAYGLVKNAGVVHALLGQREGSAEHLRLAQQAFQVVGSSTSECDTIPGRQAMAACFFLLRQYGDVLVFLESIRSYFAGDDDFNWNWGMALAAAGRHAEAEGALAAVGSAERDPAYVAWRARALAMTGRAAAAWELLAAHEAGGGDGGGGADGGGGGGGALLRQLGDDAYRTGQFAAFDSLERLDPDPAWWDAKLGACAGAMQAVAAGKESVTALSEAVALLEAGPAGGGAPGPHADGMARVMRRWAEERGLEL</sequence>
<dbReference type="AlphaFoldDB" id="A0A2V0PF85"/>
<keyword evidence="8" id="KW-1185">Reference proteome</keyword>